<dbReference type="CDD" id="cd08892">
    <property type="entry name" value="SRPBCC_Aha1"/>
    <property type="match status" value="1"/>
</dbReference>
<dbReference type="SUPFAM" id="SSF55961">
    <property type="entry name" value="Bet v1-like"/>
    <property type="match status" value="1"/>
</dbReference>
<dbReference type="GeneID" id="4622875"/>
<dbReference type="SUPFAM" id="SSF103111">
    <property type="entry name" value="Activator of Hsp90 ATPase, Aha1"/>
    <property type="match status" value="1"/>
</dbReference>
<dbReference type="GO" id="GO:0051087">
    <property type="term" value="F:protein-folding chaperone binding"/>
    <property type="evidence" value="ECO:0007669"/>
    <property type="project" value="InterPro"/>
</dbReference>
<dbReference type="EMBL" id="AE016820">
    <property type="protein sequence ID" value="AAS54400.1"/>
    <property type="molecule type" value="Genomic_DNA"/>
</dbReference>
<dbReference type="SMART" id="SM01000">
    <property type="entry name" value="Aha1_N"/>
    <property type="match status" value="1"/>
</dbReference>
<dbReference type="HOGENOM" id="CLU_049046_1_0_1"/>
<dbReference type="Pfam" id="PF08327">
    <property type="entry name" value="AHSA1"/>
    <property type="match status" value="1"/>
</dbReference>
<name>Q750P0_EREGS</name>
<dbReference type="PANTHER" id="PTHR13009:SF22">
    <property type="entry name" value="LD43819P"/>
    <property type="match status" value="1"/>
</dbReference>
<organism evidence="3 4">
    <name type="scientific">Eremothecium gossypii (strain ATCC 10895 / CBS 109.51 / FGSC 9923 / NRRL Y-1056)</name>
    <name type="common">Yeast</name>
    <name type="synonym">Ashbya gossypii</name>
    <dbReference type="NCBI Taxonomy" id="284811"/>
    <lineage>
        <taxon>Eukaryota</taxon>
        <taxon>Fungi</taxon>
        <taxon>Dikarya</taxon>
        <taxon>Ascomycota</taxon>
        <taxon>Saccharomycotina</taxon>
        <taxon>Saccharomycetes</taxon>
        <taxon>Saccharomycetales</taxon>
        <taxon>Saccharomycetaceae</taxon>
        <taxon>Eremothecium</taxon>
    </lineage>
</organism>
<reference evidence="3 4" key="1">
    <citation type="journal article" date="2004" name="Science">
        <title>The Ashbya gossypii genome as a tool for mapping the ancient Saccharomyces cerevisiae genome.</title>
        <authorList>
            <person name="Dietrich F.S."/>
            <person name="Voegeli S."/>
            <person name="Brachat S."/>
            <person name="Lerch A."/>
            <person name="Gates K."/>
            <person name="Steiner S."/>
            <person name="Mohr C."/>
            <person name="Pohlmann R."/>
            <person name="Luedi P."/>
            <person name="Choi S."/>
            <person name="Wing R.A."/>
            <person name="Flavier A."/>
            <person name="Gaffney T.D."/>
            <person name="Philippsen P."/>
        </authorList>
    </citation>
    <scope>NUCLEOTIDE SEQUENCE [LARGE SCALE GENOMIC DNA]</scope>
    <source>
        <strain evidence="4">ATCC 10895 / CBS 109.51 / FGSC 9923 / NRRL Y-1056</strain>
    </source>
</reference>
<keyword evidence="4" id="KW-1185">Reference proteome</keyword>
<dbReference type="AlphaFoldDB" id="Q750P0"/>
<dbReference type="Pfam" id="PF09229">
    <property type="entry name" value="Aha1_N"/>
    <property type="match status" value="1"/>
</dbReference>
<dbReference type="OrthoDB" id="567237at2759"/>
<proteinExistence type="inferred from homology"/>
<feature type="domain" description="Activator of Hsp90 ATPase AHSA1-like N-terminal" evidence="2">
    <location>
        <begin position="13"/>
        <end position="148"/>
    </location>
</feature>
<dbReference type="FunCoup" id="Q750P0">
    <property type="interactions" value="1403"/>
</dbReference>
<dbReference type="KEGG" id="ago:AGOS_AGL090W"/>
<dbReference type="InterPro" id="IPR015310">
    <property type="entry name" value="AHSA1-like_N"/>
</dbReference>
<sequence length="347" mass="38033">MVVHNPNNWHWVDKNCIDWAKKHFAEKLAGLSSGNKTDGEYAEIAAVNSVEGDCEVNQRKGKVISLFDLRVVLSVRGHVADGTDWEGSITIPEVAFDSAEDDYQFEISIYQETSKLAPARPLVREKLVPQLRAAFAVFGKELLQAHGKDIQVPQDQVRSSFTKANQESSFVGTDATAAAPGARMASAPAASAPRATAAPAYAKAAVSNTTSIHIEPTFNVAAADLFHTLLDKQRITAWSRSHIQADRNGPELAVGETARMFGGNVTSTLLEAHEPERLVFNWRLADWSPAQVSKLAITFHESPEFHETKMVVSWSGIPIGEEEKVKANFEEMYVRAIKLTFGFGSVL</sequence>
<dbReference type="eggNOG" id="KOG2936">
    <property type="taxonomic scope" value="Eukaryota"/>
</dbReference>
<protein>
    <submittedName>
        <fullName evidence="3">AGL090Wp</fullName>
    </submittedName>
</protein>
<dbReference type="Proteomes" id="UP000000591">
    <property type="component" value="Chromosome VII"/>
</dbReference>
<gene>
    <name evidence="3" type="ORF">AGOS_AGL090W</name>
</gene>
<dbReference type="Gene3D" id="3.30.530.20">
    <property type="match status" value="1"/>
</dbReference>
<evidence type="ECO:0000256" key="1">
    <source>
        <dbReference type="ARBA" id="ARBA00006817"/>
    </source>
</evidence>
<dbReference type="InParanoid" id="Q750P0"/>
<evidence type="ECO:0000313" key="3">
    <source>
        <dbReference type="EMBL" id="AAS54400.1"/>
    </source>
</evidence>
<evidence type="ECO:0000259" key="2">
    <source>
        <dbReference type="SMART" id="SM01000"/>
    </source>
</evidence>
<dbReference type="GO" id="GO:0001671">
    <property type="term" value="F:ATPase activator activity"/>
    <property type="evidence" value="ECO:0000318"/>
    <property type="project" value="GO_Central"/>
</dbReference>
<dbReference type="GO" id="GO:0006457">
    <property type="term" value="P:protein folding"/>
    <property type="evidence" value="ECO:0000318"/>
    <property type="project" value="GO_Central"/>
</dbReference>
<reference evidence="4" key="2">
    <citation type="journal article" date="2013" name="G3 (Bethesda)">
        <title>Genomes of Ashbya fungi isolated from insects reveal four mating-type loci, numerous translocations, lack of transposons, and distinct gene duplications.</title>
        <authorList>
            <person name="Dietrich F.S."/>
            <person name="Voegeli S."/>
            <person name="Kuo S."/>
            <person name="Philippsen P."/>
        </authorList>
    </citation>
    <scope>GENOME REANNOTATION</scope>
    <source>
        <strain evidence="4">ATCC 10895 / CBS 109.51 / FGSC 9923 / NRRL Y-1056</strain>
    </source>
</reference>
<dbReference type="InterPro" id="IPR023393">
    <property type="entry name" value="START-like_dom_sf"/>
</dbReference>
<dbReference type="RefSeq" id="NP_986576.1">
    <property type="nucleotide sequence ID" value="NM_211638.1"/>
</dbReference>
<evidence type="ECO:0000313" key="4">
    <source>
        <dbReference type="Proteomes" id="UP000000591"/>
    </source>
</evidence>
<dbReference type="PANTHER" id="PTHR13009">
    <property type="entry name" value="HEAT SHOCK PROTEIN 90 HSP90 CO-CHAPERONE AHA-1"/>
    <property type="match status" value="1"/>
</dbReference>
<comment type="similarity">
    <text evidence="1">Belongs to the AHA1 family.</text>
</comment>
<accession>Q750P0</accession>
<dbReference type="InterPro" id="IPR013538">
    <property type="entry name" value="ASHA1/2-like_C"/>
</dbReference>
<dbReference type="OMA" id="GDCEVNQ"/>
<dbReference type="Gene3D" id="3.15.10.20">
    <property type="entry name" value="Activator of Hsp90 ATPase Aha1, N-terminal domain"/>
    <property type="match status" value="1"/>
</dbReference>
<dbReference type="InterPro" id="IPR036338">
    <property type="entry name" value="Aha1"/>
</dbReference>
<dbReference type="GO" id="GO:0005829">
    <property type="term" value="C:cytosol"/>
    <property type="evidence" value="ECO:0000318"/>
    <property type="project" value="GO_Central"/>
</dbReference>
<dbReference type="STRING" id="284811.Q750P0"/>